<sequence length="106" mass="12262">MYVFPFVSPLRFLFLLLFSSQAVVATIMLLSQWQSQCNGHDHDMTTEWHKQPPRACMRSFSHRPDAFFSRLQVSLCDLPVPAGFLLLRRVHHGDNTANNLGLKWCM</sequence>
<protein>
    <submittedName>
        <fullName evidence="1">Uncharacterized protein</fullName>
    </submittedName>
</protein>
<evidence type="ECO:0000313" key="1">
    <source>
        <dbReference type="EMBL" id="KAI9431639.1"/>
    </source>
</evidence>
<gene>
    <name evidence="1" type="ORF">F5148DRAFT_1271096</name>
</gene>
<dbReference type="EMBL" id="JAGFNK010001419">
    <property type="protein sequence ID" value="KAI9431639.1"/>
    <property type="molecule type" value="Genomic_DNA"/>
</dbReference>
<evidence type="ECO:0000313" key="2">
    <source>
        <dbReference type="Proteomes" id="UP001207468"/>
    </source>
</evidence>
<comment type="caution">
    <text evidence="1">The sequence shown here is derived from an EMBL/GenBank/DDBJ whole genome shotgun (WGS) entry which is preliminary data.</text>
</comment>
<reference evidence="1" key="1">
    <citation type="submission" date="2021-03" db="EMBL/GenBank/DDBJ databases">
        <title>Evolutionary priming and transition to the ectomycorrhizal habit in an iconic lineage of mushroom-forming fungi: is preadaptation a requirement?</title>
        <authorList>
            <consortium name="DOE Joint Genome Institute"/>
            <person name="Looney B.P."/>
            <person name="Miyauchi S."/>
            <person name="Morin E."/>
            <person name="Drula E."/>
            <person name="Courty P.E."/>
            <person name="Chicoki N."/>
            <person name="Fauchery L."/>
            <person name="Kohler A."/>
            <person name="Kuo A."/>
            <person name="LaButti K."/>
            <person name="Pangilinan J."/>
            <person name="Lipzen A."/>
            <person name="Riley R."/>
            <person name="Andreopoulos W."/>
            <person name="He G."/>
            <person name="Johnson J."/>
            <person name="Barry K.W."/>
            <person name="Grigoriev I.V."/>
            <person name="Nagy L."/>
            <person name="Hibbett D."/>
            <person name="Henrissat B."/>
            <person name="Matheny P.B."/>
            <person name="Labbe J."/>
            <person name="Martin A.F."/>
        </authorList>
    </citation>
    <scope>NUCLEOTIDE SEQUENCE</scope>
    <source>
        <strain evidence="1">BPL698</strain>
    </source>
</reference>
<proteinExistence type="predicted"/>
<organism evidence="1 2">
    <name type="scientific">Russula earlei</name>
    <dbReference type="NCBI Taxonomy" id="71964"/>
    <lineage>
        <taxon>Eukaryota</taxon>
        <taxon>Fungi</taxon>
        <taxon>Dikarya</taxon>
        <taxon>Basidiomycota</taxon>
        <taxon>Agaricomycotina</taxon>
        <taxon>Agaricomycetes</taxon>
        <taxon>Russulales</taxon>
        <taxon>Russulaceae</taxon>
        <taxon>Russula</taxon>
    </lineage>
</organism>
<accession>A0ACC0TR95</accession>
<keyword evidence="2" id="KW-1185">Reference proteome</keyword>
<dbReference type="Proteomes" id="UP001207468">
    <property type="component" value="Unassembled WGS sequence"/>
</dbReference>
<name>A0ACC0TR95_9AGAM</name>